<accession>A0A1Q9R8M4</accession>
<dbReference type="RefSeq" id="WP_178391972.1">
    <property type="nucleotide sequence ID" value="NZ_MKZO01000011.1"/>
</dbReference>
<gene>
    <name evidence="1" type="ORF">PSEMO_13410</name>
</gene>
<organism evidence="1 2">
    <name type="scientific">Pseudomonas putida</name>
    <name type="common">Arthrobacter siderocapsulatus</name>
    <dbReference type="NCBI Taxonomy" id="303"/>
    <lineage>
        <taxon>Bacteria</taxon>
        <taxon>Pseudomonadati</taxon>
        <taxon>Pseudomonadota</taxon>
        <taxon>Gammaproteobacteria</taxon>
        <taxon>Pseudomonadales</taxon>
        <taxon>Pseudomonadaceae</taxon>
        <taxon>Pseudomonas</taxon>
    </lineage>
</organism>
<dbReference type="EMBL" id="MKZO01000011">
    <property type="protein sequence ID" value="OLS63774.1"/>
    <property type="molecule type" value="Genomic_DNA"/>
</dbReference>
<dbReference type="AlphaFoldDB" id="A0A1Q9R8M4"/>
<comment type="caution">
    <text evidence="1">The sequence shown here is derived from an EMBL/GenBank/DDBJ whole genome shotgun (WGS) entry which is preliminary data.</text>
</comment>
<name>A0A1Q9R8M4_PSEPU</name>
<protein>
    <submittedName>
        <fullName evidence="1">Uncharacterized protein</fullName>
    </submittedName>
</protein>
<evidence type="ECO:0000313" key="1">
    <source>
        <dbReference type="EMBL" id="OLS63774.1"/>
    </source>
</evidence>
<dbReference type="Proteomes" id="UP000186736">
    <property type="component" value="Unassembled WGS sequence"/>
</dbReference>
<proteinExistence type="predicted"/>
<sequence length="118" mass="13077">MSQANPFIPPGREYGAVDTENRLRALEGFDLVQCRAALAVPHLQKAVEKKLLSRIRQLEKLSATEYPCGITVKLKYHSDDECIGWAHRGDNGALLSAYGRTPLDPDAWIIVSEQEGSL</sequence>
<evidence type="ECO:0000313" key="2">
    <source>
        <dbReference type="Proteomes" id="UP000186736"/>
    </source>
</evidence>
<reference evidence="1 2" key="1">
    <citation type="submission" date="2016-10" db="EMBL/GenBank/DDBJ databases">
        <title>Genome Sequence of Pseudomonas putida GM4FR.</title>
        <authorList>
            <person name="Poehlein A."/>
            <person name="Wemheuer F."/>
            <person name="Hollensteiner J."/>
            <person name="Wemheuer B."/>
        </authorList>
    </citation>
    <scope>NUCLEOTIDE SEQUENCE [LARGE SCALE GENOMIC DNA]</scope>
    <source>
        <strain evidence="1 2">GM4FR</strain>
    </source>
</reference>